<reference evidence="12 13" key="1">
    <citation type="submission" date="2020-02" db="EMBL/GenBank/DDBJ databases">
        <authorList>
            <person name="Zheng R.K."/>
            <person name="Sun C.M."/>
        </authorList>
    </citation>
    <scope>NUCLEOTIDE SEQUENCE [LARGE SCALE GENOMIC DNA]</scope>
    <source>
        <strain evidence="13">zrk13</strain>
    </source>
</reference>
<dbReference type="CDD" id="cd00515">
    <property type="entry name" value="HAM1"/>
    <property type="match status" value="1"/>
</dbReference>
<dbReference type="GO" id="GO:0036222">
    <property type="term" value="F:XTP diphosphatase activity"/>
    <property type="evidence" value="ECO:0007669"/>
    <property type="project" value="UniProtKB-UniRule"/>
</dbReference>
<dbReference type="GO" id="GO:0000166">
    <property type="term" value="F:nucleotide binding"/>
    <property type="evidence" value="ECO:0007669"/>
    <property type="project" value="UniProtKB-KW"/>
</dbReference>
<dbReference type="GO" id="GO:0036220">
    <property type="term" value="F:ITP diphosphatase activity"/>
    <property type="evidence" value="ECO:0007669"/>
    <property type="project" value="UniProtKB-UniRule"/>
</dbReference>
<comment type="function">
    <text evidence="10">Pyrophosphatase that catalyzes the hydrolysis of nucleoside triphosphates to their monophosphate derivatives, with a high preference for the non-canonical purine nucleotides XTP (xanthosine triphosphate), dITP (deoxyinosine triphosphate) and ITP. Seems to function as a house-cleaning enzyme that removes non-canonical purine nucleotides from the nucleotide pool, thus preventing their incorporation into DNA/RNA and avoiding chromosomal lesions.</text>
</comment>
<keyword evidence="13" id="KW-1185">Reference proteome</keyword>
<protein>
    <recommendedName>
        <fullName evidence="10">dITP/XTP pyrophosphatase</fullName>
        <ecNumber evidence="10">3.6.1.66</ecNumber>
    </recommendedName>
    <alternativeName>
        <fullName evidence="10">Non-canonical purine NTP pyrophosphatase</fullName>
    </alternativeName>
    <alternativeName>
        <fullName evidence="10">Non-standard purine NTP pyrophosphatase</fullName>
    </alternativeName>
    <alternativeName>
        <fullName evidence="10">Nucleoside-triphosphate diphosphatase</fullName>
    </alternativeName>
    <alternativeName>
        <fullName evidence="10">Nucleoside-triphosphate pyrophosphatase</fullName>
        <shortName evidence="10">NTPase</shortName>
    </alternativeName>
</protein>
<accession>A0A7L7KSU2</accession>
<feature type="binding site" evidence="10">
    <location>
        <position position="71"/>
    </location>
    <ligand>
        <name>substrate</name>
    </ligand>
</feature>
<gene>
    <name evidence="12" type="primary">rdgB</name>
    <name evidence="12" type="ORF">G4Z02_07935</name>
</gene>
<keyword evidence="3 10" id="KW-0479">Metal-binding</keyword>
<dbReference type="FunFam" id="3.90.950.10:FF:000001">
    <property type="entry name" value="dITP/XTP pyrophosphatase"/>
    <property type="match status" value="1"/>
</dbReference>
<evidence type="ECO:0000256" key="3">
    <source>
        <dbReference type="ARBA" id="ARBA00022723"/>
    </source>
</evidence>
<keyword evidence="6 10" id="KW-0460">Magnesium</keyword>
<dbReference type="GO" id="GO:0009117">
    <property type="term" value="P:nucleotide metabolic process"/>
    <property type="evidence" value="ECO:0007669"/>
    <property type="project" value="UniProtKB-KW"/>
</dbReference>
<comment type="catalytic activity">
    <reaction evidence="8 10">
        <text>dITP + H2O = dIMP + diphosphate + H(+)</text>
        <dbReference type="Rhea" id="RHEA:28342"/>
        <dbReference type="ChEBI" id="CHEBI:15377"/>
        <dbReference type="ChEBI" id="CHEBI:15378"/>
        <dbReference type="ChEBI" id="CHEBI:33019"/>
        <dbReference type="ChEBI" id="CHEBI:61194"/>
        <dbReference type="ChEBI" id="CHEBI:61382"/>
        <dbReference type="EC" id="3.6.1.66"/>
    </reaction>
</comment>
<evidence type="ECO:0000313" key="12">
    <source>
        <dbReference type="EMBL" id="QMS85675.1"/>
    </source>
</evidence>
<feature type="active site" description="Proton acceptor" evidence="10">
    <location>
        <position position="70"/>
    </location>
</feature>
<keyword evidence="4 10" id="KW-0547">Nucleotide-binding</keyword>
<dbReference type="SUPFAM" id="SSF52972">
    <property type="entry name" value="ITPase-like"/>
    <property type="match status" value="1"/>
</dbReference>
<evidence type="ECO:0000256" key="2">
    <source>
        <dbReference type="ARBA" id="ARBA00011738"/>
    </source>
</evidence>
<dbReference type="Gene3D" id="3.90.950.10">
    <property type="match status" value="1"/>
</dbReference>
<proteinExistence type="inferred from homology"/>
<sequence>MKEIVIATQNKHKTDEYKHMLEPLGYTVYTLDEFPDIGEIIEDGETFEANAYIKAKTLQDVLHKDIIADDSGLMVEALDGAPGVYSARYAGEDVTYEDNNRLLMNNMSGIRNRQAAFITVICLLEQGCEPRYFTGILHGNIATESRGDNGFGYDPIFCISDGRHLAELTMEEKNAISHRALATQQLIMHLRKST</sequence>
<evidence type="ECO:0000256" key="1">
    <source>
        <dbReference type="ARBA" id="ARBA00008023"/>
    </source>
</evidence>
<dbReference type="InterPro" id="IPR020922">
    <property type="entry name" value="dITP/XTP_pyrophosphatase"/>
</dbReference>
<evidence type="ECO:0000256" key="10">
    <source>
        <dbReference type="HAMAP-Rule" id="MF_01405"/>
    </source>
</evidence>
<dbReference type="GO" id="GO:0009146">
    <property type="term" value="P:purine nucleoside triphosphate catabolic process"/>
    <property type="evidence" value="ECO:0007669"/>
    <property type="project" value="UniProtKB-UniRule"/>
</dbReference>
<evidence type="ECO:0000256" key="5">
    <source>
        <dbReference type="ARBA" id="ARBA00022801"/>
    </source>
</evidence>
<feature type="binding site" evidence="10">
    <location>
        <begin position="151"/>
        <end position="154"/>
    </location>
    <ligand>
        <name>substrate</name>
    </ligand>
</feature>
<dbReference type="EMBL" id="CP048914">
    <property type="protein sequence ID" value="QMS85675.1"/>
    <property type="molecule type" value="Genomic_DNA"/>
</dbReference>
<dbReference type="PANTHER" id="PTHR11067:SF9">
    <property type="entry name" value="INOSINE TRIPHOSPHATE PYROPHOSPHATASE"/>
    <property type="match status" value="1"/>
</dbReference>
<evidence type="ECO:0000256" key="9">
    <source>
        <dbReference type="ARBA" id="ARBA00052017"/>
    </source>
</evidence>
<dbReference type="EC" id="3.6.1.66" evidence="10"/>
<comment type="caution">
    <text evidence="10">Lacks conserved residue(s) required for the propagation of feature annotation.</text>
</comment>
<feature type="binding site" evidence="10">
    <location>
        <position position="70"/>
    </location>
    <ligand>
        <name>Mg(2+)</name>
        <dbReference type="ChEBI" id="CHEBI:18420"/>
    </ligand>
</feature>
<organism evidence="12 13">
    <name type="scientific">Candidatus Xianfuyuplasma coldseepsis</name>
    <dbReference type="NCBI Taxonomy" id="2782163"/>
    <lineage>
        <taxon>Bacteria</taxon>
        <taxon>Bacillati</taxon>
        <taxon>Mycoplasmatota</taxon>
        <taxon>Mollicutes</taxon>
        <taxon>Candidatus Izemoplasmatales</taxon>
        <taxon>Candidatus Izemoplasmataceae</taxon>
        <taxon>Candidatus Xianfuyuplasma</taxon>
    </lineage>
</organism>
<dbReference type="NCBIfam" id="TIGR00042">
    <property type="entry name" value="RdgB/HAM1 family non-canonical purine NTP pyrophosphatase"/>
    <property type="match status" value="1"/>
</dbReference>
<keyword evidence="5 10" id="KW-0378">Hydrolase</keyword>
<comment type="similarity">
    <text evidence="1 10 11">Belongs to the HAM1 NTPase family.</text>
</comment>
<comment type="subunit">
    <text evidence="2 10">Homodimer.</text>
</comment>
<dbReference type="HAMAP" id="MF_01405">
    <property type="entry name" value="Non_canon_purine_NTPase"/>
    <property type="match status" value="1"/>
</dbReference>
<comment type="catalytic activity">
    <reaction evidence="9 10">
        <text>XTP + H2O = XMP + diphosphate + H(+)</text>
        <dbReference type="Rhea" id="RHEA:28610"/>
        <dbReference type="ChEBI" id="CHEBI:15377"/>
        <dbReference type="ChEBI" id="CHEBI:15378"/>
        <dbReference type="ChEBI" id="CHEBI:33019"/>
        <dbReference type="ChEBI" id="CHEBI:57464"/>
        <dbReference type="ChEBI" id="CHEBI:61314"/>
        <dbReference type="EC" id="3.6.1.66"/>
    </reaction>
</comment>
<evidence type="ECO:0000256" key="7">
    <source>
        <dbReference type="ARBA" id="ARBA00023080"/>
    </source>
</evidence>
<feature type="binding site" evidence="10">
    <location>
        <begin position="178"/>
        <end position="179"/>
    </location>
    <ligand>
        <name>substrate</name>
    </ligand>
</feature>
<dbReference type="Proteomes" id="UP000514720">
    <property type="component" value="Chromosome"/>
</dbReference>
<comment type="catalytic activity">
    <reaction evidence="10">
        <text>ITP + H2O = IMP + diphosphate + H(+)</text>
        <dbReference type="Rhea" id="RHEA:29399"/>
        <dbReference type="ChEBI" id="CHEBI:15377"/>
        <dbReference type="ChEBI" id="CHEBI:15378"/>
        <dbReference type="ChEBI" id="CHEBI:33019"/>
        <dbReference type="ChEBI" id="CHEBI:58053"/>
        <dbReference type="ChEBI" id="CHEBI:61402"/>
        <dbReference type="EC" id="3.6.1.66"/>
    </reaction>
</comment>
<dbReference type="KEGG" id="xcl:G4Z02_07935"/>
<dbReference type="PANTHER" id="PTHR11067">
    <property type="entry name" value="INOSINE TRIPHOSPHATE PYROPHOSPHATASE/HAM1 PROTEIN"/>
    <property type="match status" value="1"/>
</dbReference>
<dbReference type="GO" id="GO:0017111">
    <property type="term" value="F:ribonucleoside triphosphate phosphatase activity"/>
    <property type="evidence" value="ECO:0007669"/>
    <property type="project" value="InterPro"/>
</dbReference>
<evidence type="ECO:0000313" key="13">
    <source>
        <dbReference type="Proteomes" id="UP000514720"/>
    </source>
</evidence>
<dbReference type="InterPro" id="IPR002637">
    <property type="entry name" value="RdgB/HAM1"/>
</dbReference>
<evidence type="ECO:0000256" key="6">
    <source>
        <dbReference type="ARBA" id="ARBA00022842"/>
    </source>
</evidence>
<evidence type="ECO:0000256" key="4">
    <source>
        <dbReference type="ARBA" id="ARBA00022741"/>
    </source>
</evidence>
<dbReference type="RefSeq" id="WP_258877478.1">
    <property type="nucleotide sequence ID" value="NZ_CP048914.1"/>
</dbReference>
<evidence type="ECO:0000256" key="11">
    <source>
        <dbReference type="RuleBase" id="RU003781"/>
    </source>
</evidence>
<dbReference type="GO" id="GO:0005829">
    <property type="term" value="C:cytosol"/>
    <property type="evidence" value="ECO:0007669"/>
    <property type="project" value="TreeGrafter"/>
</dbReference>
<evidence type="ECO:0000256" key="8">
    <source>
        <dbReference type="ARBA" id="ARBA00051875"/>
    </source>
</evidence>
<dbReference type="GO" id="GO:0035870">
    <property type="term" value="F:dITP diphosphatase activity"/>
    <property type="evidence" value="ECO:0007669"/>
    <property type="project" value="UniProtKB-UniRule"/>
</dbReference>
<comment type="cofactor">
    <cofactor evidence="10">
        <name>Mg(2+)</name>
        <dbReference type="ChEBI" id="CHEBI:18420"/>
    </cofactor>
    <text evidence="10">Binds 1 Mg(2+) ion per subunit.</text>
</comment>
<dbReference type="GO" id="GO:0046872">
    <property type="term" value="F:metal ion binding"/>
    <property type="evidence" value="ECO:0007669"/>
    <property type="project" value="UniProtKB-KW"/>
</dbReference>
<feature type="binding site" evidence="10">
    <location>
        <begin position="8"/>
        <end position="13"/>
    </location>
    <ligand>
        <name>substrate</name>
    </ligand>
</feature>
<dbReference type="AlphaFoldDB" id="A0A7L7KSU2"/>
<dbReference type="Pfam" id="PF01725">
    <property type="entry name" value="Ham1p_like"/>
    <property type="match status" value="1"/>
</dbReference>
<feature type="binding site" evidence="10">
    <location>
        <position position="173"/>
    </location>
    <ligand>
        <name>substrate</name>
    </ligand>
</feature>
<name>A0A7L7KSU2_9MOLU</name>
<keyword evidence="7 10" id="KW-0546">Nucleotide metabolism</keyword>
<dbReference type="InterPro" id="IPR029001">
    <property type="entry name" value="ITPase-like_fam"/>
</dbReference>